<dbReference type="GO" id="GO:0005634">
    <property type="term" value="C:nucleus"/>
    <property type="evidence" value="ECO:0007669"/>
    <property type="project" value="TreeGrafter"/>
</dbReference>
<keyword evidence="3" id="KW-0496">Mitochondrion</keyword>
<evidence type="ECO:0000313" key="7">
    <source>
        <dbReference type="Proteomes" id="UP000821837"/>
    </source>
</evidence>
<name>A0A9D4Q654_RHISA</name>
<accession>A0A9D4Q654</accession>
<evidence type="ECO:0000313" key="6">
    <source>
        <dbReference type="EMBL" id="KAH7968736.1"/>
    </source>
</evidence>
<dbReference type="Pfam" id="PF07534">
    <property type="entry name" value="TLD"/>
    <property type="match status" value="1"/>
</dbReference>
<dbReference type="Proteomes" id="UP000821837">
    <property type="component" value="Unassembled WGS sequence"/>
</dbReference>
<proteinExistence type="inferred from homology"/>
<sequence length="119" mass="13496">MLKIESPILLMVLDTEGAVFGVLTSCSLRMSEHFYGTGESFLFTFHPEFKLYKWTGENVYFIKGNADFLAFGAGDGQFGLWLDGDLFHGRSRRCKTYDNDVLSTKEDFVVKALEAWGFV</sequence>
<reference evidence="6" key="2">
    <citation type="submission" date="2021-09" db="EMBL/GenBank/DDBJ databases">
        <authorList>
            <person name="Jia N."/>
            <person name="Wang J."/>
            <person name="Shi W."/>
            <person name="Du L."/>
            <person name="Sun Y."/>
            <person name="Zhan W."/>
            <person name="Jiang J."/>
            <person name="Wang Q."/>
            <person name="Zhang B."/>
            <person name="Ji P."/>
            <person name="Sakyi L.B."/>
            <person name="Cui X."/>
            <person name="Yuan T."/>
            <person name="Jiang B."/>
            <person name="Yang W."/>
            <person name="Lam T.T.-Y."/>
            <person name="Chang Q."/>
            <person name="Ding S."/>
            <person name="Wang X."/>
            <person name="Zhu J."/>
            <person name="Ruan X."/>
            <person name="Zhao L."/>
            <person name="Wei J."/>
            <person name="Que T."/>
            <person name="Du C."/>
            <person name="Cheng J."/>
            <person name="Dai P."/>
            <person name="Han X."/>
            <person name="Huang E."/>
            <person name="Gao Y."/>
            <person name="Liu J."/>
            <person name="Shao H."/>
            <person name="Ye R."/>
            <person name="Li L."/>
            <person name="Wei W."/>
            <person name="Wang X."/>
            <person name="Wang C."/>
            <person name="Huo Q."/>
            <person name="Li W."/>
            <person name="Guo W."/>
            <person name="Chen H."/>
            <person name="Chen S."/>
            <person name="Zhou L."/>
            <person name="Zhou L."/>
            <person name="Ni X."/>
            <person name="Tian J."/>
            <person name="Zhou Y."/>
            <person name="Sheng Y."/>
            <person name="Liu T."/>
            <person name="Pan Y."/>
            <person name="Xia L."/>
            <person name="Li J."/>
            <person name="Zhao F."/>
            <person name="Cao W."/>
        </authorList>
    </citation>
    <scope>NUCLEOTIDE SEQUENCE</scope>
    <source>
        <strain evidence="6">Rsan-2018</strain>
        <tissue evidence="6">Larvae</tissue>
    </source>
</reference>
<dbReference type="PANTHER" id="PTHR23354">
    <property type="entry name" value="NUCLEOLAR PROTEIN 7/ESTROGEN RECEPTOR COACTIVATOR-RELATED"/>
    <property type="match status" value="1"/>
</dbReference>
<keyword evidence="7" id="KW-1185">Reference proteome</keyword>
<dbReference type="PANTHER" id="PTHR23354:SF62">
    <property type="entry name" value="MUSTARD, ISOFORM V"/>
    <property type="match status" value="1"/>
</dbReference>
<dbReference type="GO" id="GO:0006979">
    <property type="term" value="P:response to oxidative stress"/>
    <property type="evidence" value="ECO:0007669"/>
    <property type="project" value="TreeGrafter"/>
</dbReference>
<dbReference type="GO" id="GO:0005739">
    <property type="term" value="C:mitochondrion"/>
    <property type="evidence" value="ECO:0007669"/>
    <property type="project" value="UniProtKB-SubCell"/>
</dbReference>
<dbReference type="AlphaFoldDB" id="A0A9D4Q654"/>
<evidence type="ECO:0000256" key="1">
    <source>
        <dbReference type="ARBA" id="ARBA00004173"/>
    </source>
</evidence>
<dbReference type="VEuPathDB" id="VectorBase:RSAN_039359"/>
<comment type="caution">
    <text evidence="6">The sequence shown here is derived from an EMBL/GenBank/DDBJ whole genome shotgun (WGS) entry which is preliminary data.</text>
</comment>
<comment type="subcellular location">
    <subcellularLocation>
        <location evidence="1">Mitochondrion</location>
    </subcellularLocation>
</comment>
<dbReference type="InterPro" id="IPR006571">
    <property type="entry name" value="TLDc_dom"/>
</dbReference>
<evidence type="ECO:0000256" key="2">
    <source>
        <dbReference type="ARBA" id="ARBA00009540"/>
    </source>
</evidence>
<organism evidence="6 7">
    <name type="scientific">Rhipicephalus sanguineus</name>
    <name type="common">Brown dog tick</name>
    <name type="synonym">Ixodes sanguineus</name>
    <dbReference type="NCBI Taxonomy" id="34632"/>
    <lineage>
        <taxon>Eukaryota</taxon>
        <taxon>Metazoa</taxon>
        <taxon>Ecdysozoa</taxon>
        <taxon>Arthropoda</taxon>
        <taxon>Chelicerata</taxon>
        <taxon>Arachnida</taxon>
        <taxon>Acari</taxon>
        <taxon>Parasitiformes</taxon>
        <taxon>Ixodida</taxon>
        <taxon>Ixodoidea</taxon>
        <taxon>Ixodidae</taxon>
        <taxon>Rhipicephalinae</taxon>
        <taxon>Rhipicephalus</taxon>
        <taxon>Rhipicephalus</taxon>
    </lineage>
</organism>
<dbReference type="SMART" id="SM00584">
    <property type="entry name" value="TLDc"/>
    <property type="match status" value="1"/>
</dbReference>
<gene>
    <name evidence="6" type="ORF">HPB52_010867</name>
</gene>
<dbReference type="EMBL" id="JABSTV010001248">
    <property type="protein sequence ID" value="KAH7968736.1"/>
    <property type="molecule type" value="Genomic_DNA"/>
</dbReference>
<dbReference type="PROSITE" id="PS51886">
    <property type="entry name" value="TLDC"/>
    <property type="match status" value="1"/>
</dbReference>
<reference evidence="6" key="1">
    <citation type="journal article" date="2020" name="Cell">
        <title>Large-Scale Comparative Analyses of Tick Genomes Elucidate Their Genetic Diversity and Vector Capacities.</title>
        <authorList>
            <consortium name="Tick Genome and Microbiome Consortium (TIGMIC)"/>
            <person name="Jia N."/>
            <person name="Wang J."/>
            <person name="Shi W."/>
            <person name="Du L."/>
            <person name="Sun Y."/>
            <person name="Zhan W."/>
            <person name="Jiang J.F."/>
            <person name="Wang Q."/>
            <person name="Zhang B."/>
            <person name="Ji P."/>
            <person name="Bell-Sakyi L."/>
            <person name="Cui X.M."/>
            <person name="Yuan T.T."/>
            <person name="Jiang B.G."/>
            <person name="Yang W.F."/>
            <person name="Lam T.T."/>
            <person name="Chang Q.C."/>
            <person name="Ding S.J."/>
            <person name="Wang X.J."/>
            <person name="Zhu J.G."/>
            <person name="Ruan X.D."/>
            <person name="Zhao L."/>
            <person name="Wei J.T."/>
            <person name="Ye R.Z."/>
            <person name="Que T.C."/>
            <person name="Du C.H."/>
            <person name="Zhou Y.H."/>
            <person name="Cheng J.X."/>
            <person name="Dai P.F."/>
            <person name="Guo W.B."/>
            <person name="Han X.H."/>
            <person name="Huang E.J."/>
            <person name="Li L.F."/>
            <person name="Wei W."/>
            <person name="Gao Y.C."/>
            <person name="Liu J.Z."/>
            <person name="Shao H.Z."/>
            <person name="Wang X."/>
            <person name="Wang C.C."/>
            <person name="Yang T.C."/>
            <person name="Huo Q.B."/>
            <person name="Li W."/>
            <person name="Chen H.Y."/>
            <person name="Chen S.E."/>
            <person name="Zhou L.G."/>
            <person name="Ni X.B."/>
            <person name="Tian J.H."/>
            <person name="Sheng Y."/>
            <person name="Liu T."/>
            <person name="Pan Y.S."/>
            <person name="Xia L.Y."/>
            <person name="Li J."/>
            <person name="Zhao F."/>
            <person name="Cao W.C."/>
        </authorList>
    </citation>
    <scope>NUCLEOTIDE SEQUENCE</scope>
    <source>
        <strain evidence="6">Rsan-2018</strain>
    </source>
</reference>
<feature type="domain" description="TLDc" evidence="5">
    <location>
        <begin position="1"/>
        <end position="119"/>
    </location>
</feature>
<evidence type="ECO:0000256" key="4">
    <source>
        <dbReference type="ARBA" id="ARBA00040604"/>
    </source>
</evidence>
<evidence type="ECO:0000256" key="3">
    <source>
        <dbReference type="ARBA" id="ARBA00023128"/>
    </source>
</evidence>
<comment type="similarity">
    <text evidence="2">Belongs to the OXR1 family.</text>
</comment>
<protein>
    <recommendedName>
        <fullName evidence="4">Oxidation resistance protein 1</fullName>
    </recommendedName>
</protein>
<evidence type="ECO:0000259" key="5">
    <source>
        <dbReference type="PROSITE" id="PS51886"/>
    </source>
</evidence>